<dbReference type="InterPro" id="IPR001227">
    <property type="entry name" value="Ac_transferase_dom_sf"/>
</dbReference>
<comment type="caution">
    <text evidence="2">The sequence shown here is derived from an EMBL/GenBank/DDBJ whole genome shotgun (WGS) entry which is preliminary data.</text>
</comment>
<keyword evidence="3" id="KW-1185">Reference proteome</keyword>
<dbReference type="Gene3D" id="3.40.366.10">
    <property type="entry name" value="Malonyl-Coenzyme A Acyl Carrier Protein, domain 2"/>
    <property type="match status" value="2"/>
</dbReference>
<reference evidence="2 3" key="1">
    <citation type="submission" date="2024-09" db="EMBL/GenBank/DDBJ databases">
        <authorList>
            <person name="Sun Q."/>
            <person name="Mori K."/>
        </authorList>
    </citation>
    <scope>NUCLEOTIDE SEQUENCE [LARGE SCALE GENOMIC DNA]</scope>
    <source>
        <strain evidence="2 3">TBRC 7907</strain>
    </source>
</reference>
<dbReference type="Gene3D" id="3.30.70.3290">
    <property type="match status" value="1"/>
</dbReference>
<gene>
    <name evidence="2" type="ORF">ACFFQA_26955</name>
</gene>
<evidence type="ECO:0000313" key="3">
    <source>
        <dbReference type="Proteomes" id="UP001589693"/>
    </source>
</evidence>
<dbReference type="InterPro" id="IPR014043">
    <property type="entry name" value="Acyl_transferase_dom"/>
</dbReference>
<dbReference type="EMBL" id="JBHLZU010000023">
    <property type="protein sequence ID" value="MFB9907589.1"/>
    <property type="molecule type" value="Genomic_DNA"/>
</dbReference>
<dbReference type="RefSeq" id="WP_377858025.1">
    <property type="nucleotide sequence ID" value="NZ_JBHLZU010000023.1"/>
</dbReference>
<dbReference type="SUPFAM" id="SSF52151">
    <property type="entry name" value="FabD/lysophospholipase-like"/>
    <property type="match status" value="1"/>
</dbReference>
<dbReference type="PANTHER" id="PTHR43074">
    <property type="entry name" value="OMEGA-3 POLYUNSATURATED FATTY ACID SYNTHASE PFAB-RELATED"/>
    <property type="match status" value="1"/>
</dbReference>
<organism evidence="2 3">
    <name type="scientific">Allokutzneria oryzae</name>
    <dbReference type="NCBI Taxonomy" id="1378989"/>
    <lineage>
        <taxon>Bacteria</taxon>
        <taxon>Bacillati</taxon>
        <taxon>Actinomycetota</taxon>
        <taxon>Actinomycetes</taxon>
        <taxon>Pseudonocardiales</taxon>
        <taxon>Pseudonocardiaceae</taxon>
        <taxon>Allokutzneria</taxon>
    </lineage>
</organism>
<evidence type="ECO:0000313" key="2">
    <source>
        <dbReference type="EMBL" id="MFB9907589.1"/>
    </source>
</evidence>
<dbReference type="InterPro" id="IPR052568">
    <property type="entry name" value="PKS-FAS_Synthase"/>
</dbReference>
<sequence length="639" mass="68598">MGQTRLACAGIGYAVGSCGSAAEFERAVYAGAELETGRSWPVERVLEEALRDAAVSQRDECVVTVRVTEGVPKALERAREELADADVVLLCAEEAGGAVAIALTALARPSPRVYATLDVLDADEAVTLSELVKAALCLHHRYLPPGPENGGVSCPWLREVDNSPLRTVRGGVALVGASVRPGIDWHHTTDVVLLPVTGRDTEHLMRSIAQVKEAVESGTELAELVAEEPDAPLRAVFCVTPGSAVRELDRALVSLPRAHAEGKDWASPTGSYCAARPIGADGKVAVVYPGLFTLYPGLSRDLMRRFPLLHTELEKFGGAVGHAGYRDLAQRLLGRISGAEDEAALERELFGDLAALCAIGVVYSSAHTRLLRELLGHRDIGALGYSLGEVSMSVAAREDSHDLWALEDVELMEKLRDGIDAAHREVRQRWRIPESEQRPVWGSRVLVTDPGRVRAAVSGRERVFLSHINTPNEVVISGDPVECAAVAAELGVPSMPSAHSHIFHTPLMTPAYFGGGFDRRLTPDPEIELFSAYENRPLPRGTGELGRVVPLMLSRTVDFTRLVRAAYVAGYRYFLEVGPGGMCTRWVGDSLAGKPHVAVALERRGTPATTTVAGLLARLASNGVPLGLTPFLPVPKEAP</sequence>
<dbReference type="InterPro" id="IPR016035">
    <property type="entry name" value="Acyl_Trfase/lysoPLipase"/>
</dbReference>
<dbReference type="PANTHER" id="PTHR43074:SF1">
    <property type="entry name" value="BETA-KETOACYL SYNTHASE FAMILY PROTEIN-RELATED"/>
    <property type="match status" value="1"/>
</dbReference>
<evidence type="ECO:0000259" key="1">
    <source>
        <dbReference type="SMART" id="SM00827"/>
    </source>
</evidence>
<dbReference type="PROSITE" id="PS51257">
    <property type="entry name" value="PROKAR_LIPOPROTEIN"/>
    <property type="match status" value="1"/>
</dbReference>
<feature type="domain" description="Malonyl-CoA:ACP transacylase (MAT)" evidence="1">
    <location>
        <begin position="287"/>
        <end position="606"/>
    </location>
</feature>
<dbReference type="Proteomes" id="UP001589693">
    <property type="component" value="Unassembled WGS sequence"/>
</dbReference>
<name>A0ABV6A6P7_9PSEU</name>
<accession>A0ABV6A6P7</accession>
<dbReference type="SMART" id="SM00827">
    <property type="entry name" value="PKS_AT"/>
    <property type="match status" value="1"/>
</dbReference>
<protein>
    <recommendedName>
        <fullName evidence="1">Malonyl-CoA:ACP transacylase (MAT) domain-containing protein</fullName>
    </recommendedName>
</protein>
<proteinExistence type="predicted"/>